<dbReference type="EMBL" id="NGJY01000001">
    <property type="protein sequence ID" value="RSU04760.1"/>
    <property type="molecule type" value="Genomic_DNA"/>
</dbReference>
<reference evidence="3 4" key="1">
    <citation type="submission" date="2017-05" db="EMBL/GenBank/DDBJ databases">
        <title>Vagococcus spp. assemblies.</title>
        <authorList>
            <person name="Gulvik C.A."/>
        </authorList>
    </citation>
    <scope>NUCLEOTIDE SEQUENCE [LARGE SCALE GENOMIC DNA]</scope>
    <source>
        <strain evidence="3 4">CCUG 41755</strain>
    </source>
</reference>
<dbReference type="Pfam" id="PF02493">
    <property type="entry name" value="MORN"/>
    <property type="match status" value="2"/>
</dbReference>
<feature type="compositionally biased region" description="Acidic residues" evidence="2">
    <location>
        <begin position="135"/>
        <end position="144"/>
    </location>
</feature>
<dbReference type="OrthoDB" id="1693224at2"/>
<accession>A0A430AC08</accession>
<dbReference type="PANTHER" id="PTHR43215">
    <property type="entry name" value="RADIAL SPOKE HEAD 1 HOMOLOG"/>
    <property type="match status" value="1"/>
</dbReference>
<dbReference type="Proteomes" id="UP000287101">
    <property type="component" value="Unassembled WGS sequence"/>
</dbReference>
<dbReference type="RefSeq" id="WP_126830342.1">
    <property type="nucleotide sequence ID" value="NZ_CBCRYB010000002.1"/>
</dbReference>
<dbReference type="Gene3D" id="2.20.110.10">
    <property type="entry name" value="Histone H3 K4-specific methyltransferase SET7/9 N-terminal domain"/>
    <property type="match status" value="1"/>
</dbReference>
<organism evidence="3 4">
    <name type="scientific">Vagococcus fessus</name>
    <dbReference type="NCBI Taxonomy" id="120370"/>
    <lineage>
        <taxon>Bacteria</taxon>
        <taxon>Bacillati</taxon>
        <taxon>Bacillota</taxon>
        <taxon>Bacilli</taxon>
        <taxon>Lactobacillales</taxon>
        <taxon>Enterococcaceae</taxon>
        <taxon>Vagococcus</taxon>
    </lineage>
</organism>
<evidence type="ECO:0000256" key="1">
    <source>
        <dbReference type="ARBA" id="ARBA00022737"/>
    </source>
</evidence>
<comment type="caution">
    <text evidence="3">The sequence shown here is derived from an EMBL/GenBank/DDBJ whole genome shotgun (WGS) entry which is preliminary data.</text>
</comment>
<keyword evidence="4" id="KW-1185">Reference proteome</keyword>
<evidence type="ECO:0008006" key="5">
    <source>
        <dbReference type="Google" id="ProtNLM"/>
    </source>
</evidence>
<evidence type="ECO:0000313" key="4">
    <source>
        <dbReference type="Proteomes" id="UP000287101"/>
    </source>
</evidence>
<protein>
    <recommendedName>
        <fullName evidence="5">MORN repeat protein</fullName>
    </recommendedName>
</protein>
<name>A0A430AC08_9ENTE</name>
<proteinExistence type="predicted"/>
<feature type="region of interest" description="Disordered" evidence="2">
    <location>
        <begin position="111"/>
        <end position="144"/>
    </location>
</feature>
<dbReference type="InterPro" id="IPR003409">
    <property type="entry name" value="MORN"/>
</dbReference>
<dbReference type="AlphaFoldDB" id="A0A430AC08"/>
<dbReference type="PANTHER" id="PTHR43215:SF14">
    <property type="entry name" value="RADIAL SPOKE HEAD 1 HOMOLOG"/>
    <property type="match status" value="1"/>
</dbReference>
<dbReference type="SUPFAM" id="SSF82185">
    <property type="entry name" value="Histone H3 K4-specific methyltransferase SET7/9 N-terminal domain"/>
    <property type="match status" value="1"/>
</dbReference>
<keyword evidence="1" id="KW-0677">Repeat</keyword>
<sequence length="144" mass="15731">MKKQIGWGIFTLAILVLGLYSSGMIFNSDQSINQKDYDSEGLKFIGVKRRGRAEGTGTLITKSGEVYVGGFSSGRFEGVGQLILNDGSIYKGTFKKGKRAGDGQLHIPGAVEVFDDSTKPRKKPQTKSKLQPTDEVQEDILNEN</sequence>
<evidence type="ECO:0000256" key="2">
    <source>
        <dbReference type="SAM" id="MobiDB-lite"/>
    </source>
</evidence>
<gene>
    <name evidence="3" type="ORF">CBF31_01705</name>
</gene>
<evidence type="ECO:0000313" key="3">
    <source>
        <dbReference type="EMBL" id="RSU04760.1"/>
    </source>
</evidence>